<organism evidence="2">
    <name type="scientific">Petromyzon marinus</name>
    <name type="common">Sea lamprey</name>
    <dbReference type="NCBI Taxonomy" id="7757"/>
    <lineage>
        <taxon>Eukaryota</taxon>
        <taxon>Metazoa</taxon>
        <taxon>Chordata</taxon>
        <taxon>Craniata</taxon>
        <taxon>Vertebrata</taxon>
        <taxon>Cyclostomata</taxon>
        <taxon>Hyperoartia</taxon>
        <taxon>Petromyzontiformes</taxon>
        <taxon>Petromyzontidae</taxon>
        <taxon>Petromyzon</taxon>
    </lineage>
</organism>
<reference evidence="2" key="2">
    <citation type="submission" date="2025-09" db="UniProtKB">
        <authorList>
            <consortium name="Ensembl"/>
        </authorList>
    </citation>
    <scope>IDENTIFICATION</scope>
</reference>
<dbReference type="Ensembl" id="ENSPMAT00000005280.1">
    <property type="protein sequence ID" value="ENSPMAP00000005261.1"/>
    <property type="gene ID" value="ENSPMAG00000004804.1"/>
</dbReference>
<sequence>MEVEALGTEQKFQAEEYAAEAMAADMDPWVTFNSLKGPLGTLDAWLDTNRPSVVSRHGDASRGLDRVGWICVKGPNCLPPSEDMDVCGLQEAWEQLTCCCEHITFGMVRRLALDHGCLFGKWLIHMDSGFKVDHAWRGLAKAVVEGLIPMAKVSPHDSSSTGNKHVICVYSHDFTREDDVYALDTAIRATGIKAQMMYKPDVYTYLSIYRNNCWGLCPTIYDSKFDLESTPRCSRITRKFSDDIEAV</sequence>
<dbReference type="HOGENOM" id="CLU_051869_1_0_1"/>
<accession>S4RJ79</accession>
<protein>
    <submittedName>
        <fullName evidence="2">Chromosome 11 open reading frame 68</fullName>
    </submittedName>
</protein>
<dbReference type="PANTHER" id="PTHR31977:SF1">
    <property type="entry name" value="UPF0696 PROTEIN C11ORF68"/>
    <property type="match status" value="1"/>
</dbReference>
<evidence type="ECO:0000256" key="1">
    <source>
        <dbReference type="ARBA" id="ARBA00010568"/>
    </source>
</evidence>
<dbReference type="SUPFAM" id="SSF55418">
    <property type="entry name" value="eIF4e-like"/>
    <property type="match status" value="1"/>
</dbReference>
<dbReference type="AlphaFoldDB" id="S4RJ79"/>
<comment type="similarity">
    <text evidence="1">Belongs to the UPF0696 family.</text>
</comment>
<dbReference type="OMA" id="WIAIYGP"/>
<name>S4RJ79_PETMA</name>
<proteinExistence type="inferred from homology"/>
<dbReference type="Gene3D" id="3.30.760.10">
    <property type="entry name" value="RNA Cap, Translation Initiation Factor Eif4e"/>
    <property type="match status" value="1"/>
</dbReference>
<dbReference type="InterPro" id="IPR023398">
    <property type="entry name" value="TIF_eIF4e-like"/>
</dbReference>
<dbReference type="PANTHER" id="PTHR31977">
    <property type="entry name" value="UPF0696 PROTEIN C11ORF68"/>
    <property type="match status" value="1"/>
</dbReference>
<dbReference type="Pfam" id="PF08939">
    <property type="entry name" value="Bles03"/>
    <property type="match status" value="1"/>
</dbReference>
<dbReference type="GeneTree" id="ENSGT00390000011640"/>
<dbReference type="STRING" id="7757.ENSPMAP00000005261"/>
<evidence type="ECO:0000313" key="2">
    <source>
        <dbReference type="Ensembl" id="ENSPMAP00000005261.1"/>
    </source>
</evidence>
<dbReference type="InterPro" id="IPR015034">
    <property type="entry name" value="Bles03"/>
</dbReference>
<reference evidence="2" key="1">
    <citation type="submission" date="2025-08" db="UniProtKB">
        <authorList>
            <consortium name="Ensembl"/>
        </authorList>
    </citation>
    <scope>IDENTIFICATION</scope>
</reference>